<feature type="transmembrane region" description="Helical" evidence="1">
    <location>
        <begin position="21"/>
        <end position="37"/>
    </location>
</feature>
<name>A0AB39UW24_9GAMM</name>
<evidence type="ECO:0000256" key="1">
    <source>
        <dbReference type="SAM" id="Phobius"/>
    </source>
</evidence>
<dbReference type="RefSeq" id="WP_369601207.1">
    <property type="nucleotide sequence ID" value="NZ_CP154858.1"/>
</dbReference>
<dbReference type="InterPro" id="IPR037185">
    <property type="entry name" value="EmrE-like"/>
</dbReference>
<accession>A0AB39UW24</accession>
<dbReference type="SUPFAM" id="SSF103481">
    <property type="entry name" value="Multidrug resistance efflux transporter EmrE"/>
    <property type="match status" value="1"/>
</dbReference>
<organism evidence="3">
    <name type="scientific">Thermohahella caldifontis</name>
    <dbReference type="NCBI Taxonomy" id="3142973"/>
    <lineage>
        <taxon>Bacteria</taxon>
        <taxon>Pseudomonadati</taxon>
        <taxon>Pseudomonadota</taxon>
        <taxon>Gammaproteobacteria</taxon>
        <taxon>Oceanospirillales</taxon>
        <taxon>Hahellaceae</taxon>
        <taxon>Thermohahella</taxon>
    </lineage>
</organism>
<gene>
    <name evidence="3" type="ORF">AAIA72_15570</name>
</gene>
<keyword evidence="1" id="KW-0812">Transmembrane</keyword>
<evidence type="ECO:0000313" key="3">
    <source>
        <dbReference type="EMBL" id="XDT72195.1"/>
    </source>
</evidence>
<dbReference type="KEGG" id="tcd:AAIA72_15570"/>
<dbReference type="InterPro" id="IPR000620">
    <property type="entry name" value="EamA_dom"/>
</dbReference>
<keyword evidence="1" id="KW-0472">Membrane</keyword>
<dbReference type="AlphaFoldDB" id="A0AB39UW24"/>
<keyword evidence="1" id="KW-1133">Transmembrane helix</keyword>
<reference evidence="3" key="1">
    <citation type="submission" date="2024-05" db="EMBL/GenBank/DDBJ databases">
        <title>Genome sequencing of novel strain.</title>
        <authorList>
            <person name="Ganbat D."/>
            <person name="Ganbat S."/>
            <person name="Lee S.-J."/>
        </authorList>
    </citation>
    <scope>NUCLEOTIDE SEQUENCE</scope>
    <source>
        <strain evidence="3">SMD15-11</strain>
    </source>
</reference>
<feature type="transmembrane region" description="Helical" evidence="1">
    <location>
        <begin position="102"/>
        <end position="118"/>
    </location>
</feature>
<dbReference type="Pfam" id="PF00892">
    <property type="entry name" value="EamA"/>
    <property type="match status" value="1"/>
</dbReference>
<protein>
    <submittedName>
        <fullName evidence="3">DMT family transporter</fullName>
    </submittedName>
</protein>
<feature type="transmembrane region" description="Helical" evidence="1">
    <location>
        <begin position="77"/>
        <end position="96"/>
    </location>
</feature>
<dbReference type="EMBL" id="CP154858">
    <property type="protein sequence ID" value="XDT72195.1"/>
    <property type="molecule type" value="Genomic_DNA"/>
</dbReference>
<proteinExistence type="predicted"/>
<sequence length="125" mass="13937">MLWAGYWIACVRDPRPPVEGLFQNFLMAIPLLAVWVRPQWPDLPALAGALYVGCFEMGLTFVLWVSALRLTRHAARISRLIFLSPPLSLMLIAAVLGEPIQWQTWAGLALILGGVWVGRQQVAET</sequence>
<feature type="transmembrane region" description="Helical" evidence="1">
    <location>
        <begin position="43"/>
        <end position="65"/>
    </location>
</feature>
<evidence type="ECO:0000259" key="2">
    <source>
        <dbReference type="Pfam" id="PF00892"/>
    </source>
</evidence>
<feature type="domain" description="EamA" evidence="2">
    <location>
        <begin position="2"/>
        <end position="117"/>
    </location>
</feature>
<dbReference type="GO" id="GO:0016020">
    <property type="term" value="C:membrane"/>
    <property type="evidence" value="ECO:0007669"/>
    <property type="project" value="InterPro"/>
</dbReference>